<evidence type="ECO:0000313" key="2">
    <source>
        <dbReference type="Proteomes" id="UP001159363"/>
    </source>
</evidence>
<sequence>MVCALVQLQPQVIQLQAHIERIVLLLQKQVIQPGVQQTDANSGGVTSETVGHIDRIQEKNGTGKKEYRKNETWDYNTQVAQLFTDYWTLGSFNKRIAFLSGLISYEGKKATRKRKQGSNKEKTVTHKYHINVREKRHEVCKGCFKKMFAETNRDLSLAQQVQTKGAKVSQKINSRKL</sequence>
<name>A0ABQ9GQZ7_9NEOP</name>
<dbReference type="EMBL" id="JARBHB010000010">
    <property type="protein sequence ID" value="KAJ8874472.1"/>
    <property type="molecule type" value="Genomic_DNA"/>
</dbReference>
<proteinExistence type="predicted"/>
<keyword evidence="2" id="KW-1185">Reference proteome</keyword>
<comment type="caution">
    <text evidence="1">The sequence shown here is derived from an EMBL/GenBank/DDBJ whole genome shotgun (WGS) entry which is preliminary data.</text>
</comment>
<accession>A0ABQ9GQZ7</accession>
<organism evidence="1 2">
    <name type="scientific">Dryococelus australis</name>
    <dbReference type="NCBI Taxonomy" id="614101"/>
    <lineage>
        <taxon>Eukaryota</taxon>
        <taxon>Metazoa</taxon>
        <taxon>Ecdysozoa</taxon>
        <taxon>Arthropoda</taxon>
        <taxon>Hexapoda</taxon>
        <taxon>Insecta</taxon>
        <taxon>Pterygota</taxon>
        <taxon>Neoptera</taxon>
        <taxon>Polyneoptera</taxon>
        <taxon>Phasmatodea</taxon>
        <taxon>Verophasmatodea</taxon>
        <taxon>Anareolatae</taxon>
        <taxon>Phasmatidae</taxon>
        <taxon>Eurycanthinae</taxon>
        <taxon>Dryococelus</taxon>
    </lineage>
</organism>
<evidence type="ECO:0000313" key="1">
    <source>
        <dbReference type="EMBL" id="KAJ8874472.1"/>
    </source>
</evidence>
<gene>
    <name evidence="1" type="ORF">PR048_025330</name>
</gene>
<reference evidence="1 2" key="1">
    <citation type="submission" date="2023-02" db="EMBL/GenBank/DDBJ databases">
        <title>LHISI_Scaffold_Assembly.</title>
        <authorList>
            <person name="Stuart O.P."/>
            <person name="Cleave R."/>
            <person name="Magrath M.J.L."/>
            <person name="Mikheyev A.S."/>
        </authorList>
    </citation>
    <scope>NUCLEOTIDE SEQUENCE [LARGE SCALE GENOMIC DNA]</scope>
    <source>
        <strain evidence="1">Daus_M_001</strain>
        <tissue evidence="1">Leg muscle</tissue>
    </source>
</reference>
<dbReference type="Proteomes" id="UP001159363">
    <property type="component" value="Chromosome 9"/>
</dbReference>
<protein>
    <submittedName>
        <fullName evidence="1">Uncharacterized protein</fullName>
    </submittedName>
</protein>